<dbReference type="PANTHER" id="PTHR43856:SF1">
    <property type="entry name" value="MITOCHONDRIAL CARDIOLIPIN HYDROLASE"/>
    <property type="match status" value="1"/>
</dbReference>
<keyword evidence="8" id="KW-1133">Transmembrane helix</keyword>
<evidence type="ECO:0000256" key="5">
    <source>
        <dbReference type="ARBA" id="ARBA00022963"/>
    </source>
</evidence>
<reference evidence="10 11" key="1">
    <citation type="submission" date="2020-03" db="EMBL/GenBank/DDBJ databases">
        <title>Genomic Encyclopedia of Type Strains, Phase IV (KMG-IV): sequencing the most valuable type-strain genomes for metagenomic binning, comparative biology and taxonomic classification.</title>
        <authorList>
            <person name="Goeker M."/>
        </authorList>
    </citation>
    <scope>NUCLEOTIDE SEQUENCE [LARGE SCALE GENOMIC DNA]</scope>
    <source>
        <strain evidence="10 11">DSM 105096</strain>
    </source>
</reference>
<keyword evidence="6" id="KW-0443">Lipid metabolism</keyword>
<feature type="transmembrane region" description="Helical" evidence="8">
    <location>
        <begin position="394"/>
        <end position="412"/>
    </location>
</feature>
<keyword evidence="11" id="KW-1185">Reference proteome</keyword>
<gene>
    <name evidence="10" type="ORF">GGR27_002521</name>
</gene>
<dbReference type="InterPro" id="IPR051406">
    <property type="entry name" value="PLD_domain"/>
</dbReference>
<accession>A0ABX0XCK7</accession>
<evidence type="ECO:0000256" key="1">
    <source>
        <dbReference type="ARBA" id="ARBA00000798"/>
    </source>
</evidence>
<evidence type="ECO:0000256" key="4">
    <source>
        <dbReference type="ARBA" id="ARBA00022801"/>
    </source>
</evidence>
<dbReference type="RefSeq" id="WP_168037770.1">
    <property type="nucleotide sequence ID" value="NZ_JAATJH010000004.1"/>
</dbReference>
<evidence type="ECO:0000256" key="6">
    <source>
        <dbReference type="ARBA" id="ARBA00023098"/>
    </source>
</evidence>
<dbReference type="InterPro" id="IPR025202">
    <property type="entry name" value="PLD-like_dom"/>
</dbReference>
<evidence type="ECO:0000259" key="9">
    <source>
        <dbReference type="Pfam" id="PF13091"/>
    </source>
</evidence>
<dbReference type="Proteomes" id="UP000770785">
    <property type="component" value="Unassembled WGS sequence"/>
</dbReference>
<evidence type="ECO:0000256" key="8">
    <source>
        <dbReference type="SAM" id="Phobius"/>
    </source>
</evidence>
<feature type="transmembrane region" description="Helical" evidence="8">
    <location>
        <begin position="419"/>
        <end position="438"/>
    </location>
</feature>
<evidence type="ECO:0000256" key="2">
    <source>
        <dbReference type="ARBA" id="ARBA00008664"/>
    </source>
</evidence>
<name>A0ABX0XCK7_9BACT</name>
<comment type="caution">
    <text evidence="10">The sequence shown here is derived from an EMBL/GenBank/DDBJ whole genome shotgun (WGS) entry which is preliminary data.</text>
</comment>
<feature type="coiled-coil region" evidence="7">
    <location>
        <begin position="271"/>
        <end position="320"/>
    </location>
</feature>
<comment type="similarity">
    <text evidence="2">Belongs to the phospholipase D family.</text>
</comment>
<keyword evidence="5" id="KW-0442">Lipid degradation</keyword>
<keyword evidence="4" id="KW-0378">Hydrolase</keyword>
<feature type="transmembrane region" description="Helical" evidence="8">
    <location>
        <begin position="334"/>
        <end position="356"/>
    </location>
</feature>
<dbReference type="EC" id="3.1.4.4" evidence="3"/>
<evidence type="ECO:0000256" key="7">
    <source>
        <dbReference type="SAM" id="Coils"/>
    </source>
</evidence>
<proteinExistence type="inferred from homology"/>
<dbReference type="Gene3D" id="3.30.870.10">
    <property type="entry name" value="Endonuclease Chain A"/>
    <property type="match status" value="1"/>
</dbReference>
<comment type="catalytic activity">
    <reaction evidence="1">
        <text>a 1,2-diacyl-sn-glycero-3-phosphocholine + H2O = a 1,2-diacyl-sn-glycero-3-phosphate + choline + H(+)</text>
        <dbReference type="Rhea" id="RHEA:14445"/>
        <dbReference type="ChEBI" id="CHEBI:15354"/>
        <dbReference type="ChEBI" id="CHEBI:15377"/>
        <dbReference type="ChEBI" id="CHEBI:15378"/>
        <dbReference type="ChEBI" id="CHEBI:57643"/>
        <dbReference type="ChEBI" id="CHEBI:58608"/>
        <dbReference type="EC" id="3.1.4.4"/>
    </reaction>
</comment>
<dbReference type="EMBL" id="JAATJH010000004">
    <property type="protein sequence ID" value="NJC27008.1"/>
    <property type="molecule type" value="Genomic_DNA"/>
</dbReference>
<feature type="transmembrane region" description="Helical" evidence="8">
    <location>
        <begin position="458"/>
        <end position="480"/>
    </location>
</feature>
<feature type="domain" description="Phospholipase D-like" evidence="9">
    <location>
        <begin position="15"/>
        <end position="136"/>
    </location>
</feature>
<protein>
    <recommendedName>
        <fullName evidence="3">phospholipase D</fullName>
        <ecNumber evidence="3">3.1.4.4</ecNumber>
    </recommendedName>
</protein>
<evidence type="ECO:0000313" key="10">
    <source>
        <dbReference type="EMBL" id="NJC27008.1"/>
    </source>
</evidence>
<sequence>MSTVLFNDIAMSISKHLHASTTSLYVAQAFFTDHELIELLAGKARAGIDVQVIISDNPTNRDIDYSSLLQSGGQLMRYPRAGYGGMQHKFCVIDEQLVINGSYNWTVNARKNNSENVQISEEIAVVEKFIGEFTRLRKNFSESETTTEQANNYDIRSTELLSSTSSEIEAVDAVDEWISKYLQSTVLDFDRNELKEEGESLAKASQGNPEMLDMKLDSVYEQLLRDTEIDPAERDRLERELKNLVISEGVMIDKECERRLALLSSGLRADEADLEQQIVRTEYQKSQIREEEKTVDEVKISECDRKIESTQEKINKINLDQTPQPFPRRLIPEILILGIVSLYLVVFYSSIIYTIMYGREDAMEFLSVYGTLPEVEIFNAEAISLAWERGSMTFSFIMLFTSVPILIGLLYVKMTGWKRILCITAPVMIDIFLAYLIAKNVYNIDYQAGRVSEYWDWVMIFSSARFYTILMIGALPYVLWGFLLENIYSQFNALSRSVNHNRNVVERERLTAEIEALNVGKADLGETRSNLRMQQIDMNSKQAQLETRRTHLKNQSESKQVQIEHQTDRQKLALERRQQNISDSLNRNRIPVNISALRSRIDILMGGWSEWLYREFSATKADEKVKEGRQVSAEWLDLKKQNLV</sequence>
<evidence type="ECO:0000256" key="3">
    <source>
        <dbReference type="ARBA" id="ARBA00012027"/>
    </source>
</evidence>
<evidence type="ECO:0000313" key="11">
    <source>
        <dbReference type="Proteomes" id="UP000770785"/>
    </source>
</evidence>
<dbReference type="PANTHER" id="PTHR43856">
    <property type="entry name" value="CARDIOLIPIN HYDROLASE"/>
    <property type="match status" value="1"/>
</dbReference>
<keyword evidence="7" id="KW-0175">Coiled coil</keyword>
<dbReference type="Pfam" id="PF13091">
    <property type="entry name" value="PLDc_2"/>
    <property type="match status" value="1"/>
</dbReference>
<keyword evidence="8" id="KW-0812">Transmembrane</keyword>
<organism evidence="10 11">
    <name type="scientific">Neolewinella antarctica</name>
    <dbReference type="NCBI Taxonomy" id="442734"/>
    <lineage>
        <taxon>Bacteria</taxon>
        <taxon>Pseudomonadati</taxon>
        <taxon>Bacteroidota</taxon>
        <taxon>Saprospiria</taxon>
        <taxon>Saprospirales</taxon>
        <taxon>Lewinellaceae</taxon>
        <taxon>Neolewinella</taxon>
    </lineage>
</organism>
<keyword evidence="8" id="KW-0472">Membrane</keyword>
<dbReference type="SUPFAM" id="SSF56024">
    <property type="entry name" value="Phospholipase D/nuclease"/>
    <property type="match status" value="1"/>
</dbReference>